<gene>
    <name evidence="3" type="ORF">PACLA_8A072782</name>
</gene>
<dbReference type="SMART" id="SM00298">
    <property type="entry name" value="CHROMO"/>
    <property type="match status" value="1"/>
</dbReference>
<proteinExistence type="predicted"/>
<evidence type="ECO:0000313" key="3">
    <source>
        <dbReference type="EMBL" id="CAB4008923.1"/>
    </source>
</evidence>
<dbReference type="InterPro" id="IPR000953">
    <property type="entry name" value="Chromo/chromo_shadow_dom"/>
</dbReference>
<dbReference type="AlphaFoldDB" id="A0A7D9IHD7"/>
<dbReference type="OrthoDB" id="5987469at2759"/>
<dbReference type="InterPro" id="IPR023780">
    <property type="entry name" value="Chromo_domain"/>
</dbReference>
<dbReference type="PROSITE" id="PS50013">
    <property type="entry name" value="CHROMO_2"/>
    <property type="match status" value="1"/>
</dbReference>
<dbReference type="PROSITE" id="PS00598">
    <property type="entry name" value="CHROMO_1"/>
    <property type="match status" value="1"/>
</dbReference>
<dbReference type="GO" id="GO:0005634">
    <property type="term" value="C:nucleus"/>
    <property type="evidence" value="ECO:0007669"/>
    <property type="project" value="UniProtKB-SubCell"/>
</dbReference>
<dbReference type="Gene3D" id="2.40.50.40">
    <property type="match status" value="1"/>
</dbReference>
<evidence type="ECO:0000313" key="4">
    <source>
        <dbReference type="Proteomes" id="UP001152795"/>
    </source>
</evidence>
<dbReference type="CDD" id="cd00024">
    <property type="entry name" value="CD_CSD"/>
    <property type="match status" value="1"/>
</dbReference>
<accession>A0A7D9IHD7</accession>
<protein>
    <submittedName>
        <fullName evidence="3">M-phase phospho 8-like isoform X2</fullName>
    </submittedName>
</protein>
<sequence length="117" mass="13933">MAVHFYRELNNLSTADFLVENRKKRGKFYQAERIISRRTRKRKVEYLVKWSGYSSLDNSWEPEENLNAFALSHIDCLQGCGELEPQNPQGYWWENCVNAKVSNRKTFYQLQKTTIFC</sequence>
<comment type="subcellular location">
    <subcellularLocation>
        <location evidence="1">Nucleus</location>
    </subcellularLocation>
</comment>
<dbReference type="Pfam" id="PF00385">
    <property type="entry name" value="Chromo"/>
    <property type="match status" value="1"/>
</dbReference>
<evidence type="ECO:0000256" key="2">
    <source>
        <dbReference type="ARBA" id="ARBA00023242"/>
    </source>
</evidence>
<keyword evidence="4" id="KW-1185">Reference proteome</keyword>
<dbReference type="InterPro" id="IPR023779">
    <property type="entry name" value="Chromodomain_CS"/>
</dbReference>
<dbReference type="Proteomes" id="UP001152795">
    <property type="component" value="Unassembled WGS sequence"/>
</dbReference>
<evidence type="ECO:0000256" key="1">
    <source>
        <dbReference type="ARBA" id="ARBA00004123"/>
    </source>
</evidence>
<dbReference type="InterPro" id="IPR051219">
    <property type="entry name" value="Heterochromatin_chromo-domain"/>
</dbReference>
<keyword evidence="2" id="KW-0539">Nucleus</keyword>
<dbReference type="PANTHER" id="PTHR22812">
    <property type="entry name" value="CHROMOBOX PROTEIN"/>
    <property type="match status" value="1"/>
</dbReference>
<reference evidence="3" key="1">
    <citation type="submission" date="2020-04" db="EMBL/GenBank/DDBJ databases">
        <authorList>
            <person name="Alioto T."/>
            <person name="Alioto T."/>
            <person name="Gomez Garrido J."/>
        </authorList>
    </citation>
    <scope>NUCLEOTIDE SEQUENCE</scope>
    <source>
        <strain evidence="3">A484AB</strain>
    </source>
</reference>
<dbReference type="SUPFAM" id="SSF54160">
    <property type="entry name" value="Chromo domain-like"/>
    <property type="match status" value="1"/>
</dbReference>
<comment type="caution">
    <text evidence="3">The sequence shown here is derived from an EMBL/GenBank/DDBJ whole genome shotgun (WGS) entry which is preliminary data.</text>
</comment>
<dbReference type="InterPro" id="IPR016197">
    <property type="entry name" value="Chromo-like_dom_sf"/>
</dbReference>
<dbReference type="EMBL" id="CACRXK020006273">
    <property type="protein sequence ID" value="CAB4008923.1"/>
    <property type="molecule type" value="Genomic_DNA"/>
</dbReference>
<organism evidence="3 4">
    <name type="scientific">Paramuricea clavata</name>
    <name type="common">Red gorgonian</name>
    <name type="synonym">Violescent sea-whip</name>
    <dbReference type="NCBI Taxonomy" id="317549"/>
    <lineage>
        <taxon>Eukaryota</taxon>
        <taxon>Metazoa</taxon>
        <taxon>Cnidaria</taxon>
        <taxon>Anthozoa</taxon>
        <taxon>Octocorallia</taxon>
        <taxon>Malacalcyonacea</taxon>
        <taxon>Plexauridae</taxon>
        <taxon>Paramuricea</taxon>
    </lineage>
</organism>
<name>A0A7D9IHD7_PARCT</name>